<dbReference type="Proteomes" id="UP000541444">
    <property type="component" value="Unassembled WGS sequence"/>
</dbReference>
<dbReference type="EMBL" id="JACGCM010002704">
    <property type="protein sequence ID" value="KAF6136418.1"/>
    <property type="molecule type" value="Genomic_DNA"/>
</dbReference>
<evidence type="ECO:0000256" key="1">
    <source>
        <dbReference type="SAM" id="Phobius"/>
    </source>
</evidence>
<sequence length="283" mass="31612">MSSTMVERANNKLKESERQGKASEMFLGVFIVSKVVQACTETSPYAGPFRKDAPSWCHAPFEPEGLLRSACLHSGHVLIHLKDHLSRLKHWLVMGVFLLILGVVLHFTSAVPLNKQLYSLSYVCLTAGAAALVFSAFYVLGSMVVVLTTEADVYSGLENQDLDLLDSKTHIRGCMAFKKESTKVVKTRSLSSREAVSHRIKQLYDELVLRYFGSINLNGPPLPPREESFERMREAEVALWKEDFHLYCQLQTVILHLMARKAAFVARARELVRKEGSGSVGAV</sequence>
<name>A0A7J7L1G6_9MAGN</name>
<dbReference type="OrthoDB" id="2149840at2759"/>
<reference evidence="2 3" key="1">
    <citation type="journal article" date="2020" name="IScience">
        <title>Genome Sequencing of the Endangered Kingdonia uniflora (Circaeasteraceae, Ranunculales) Reveals Potential Mechanisms of Evolutionary Specialization.</title>
        <authorList>
            <person name="Sun Y."/>
            <person name="Deng T."/>
            <person name="Zhang A."/>
            <person name="Moore M.J."/>
            <person name="Landis J.B."/>
            <person name="Lin N."/>
            <person name="Zhang H."/>
            <person name="Zhang X."/>
            <person name="Huang J."/>
            <person name="Zhang X."/>
            <person name="Sun H."/>
            <person name="Wang H."/>
        </authorList>
    </citation>
    <scope>NUCLEOTIDE SEQUENCE [LARGE SCALE GENOMIC DNA]</scope>
    <source>
        <strain evidence="2">TB1705</strain>
        <tissue evidence="2">Leaf</tissue>
    </source>
</reference>
<accession>A0A7J7L1G6</accession>
<protein>
    <submittedName>
        <fullName evidence="2">Uncharacterized protein</fullName>
    </submittedName>
</protein>
<dbReference type="PANTHER" id="PTHR31061:SF25">
    <property type="entry name" value="HEPARAN-ALPHA-GLUCOSAMINIDE N-ACETYLTRANSFERASE-LIKE PROTEIN (DUF1624)"/>
    <property type="match status" value="1"/>
</dbReference>
<dbReference type="PANTHER" id="PTHR31061">
    <property type="entry name" value="LD22376P"/>
    <property type="match status" value="1"/>
</dbReference>
<keyword evidence="3" id="KW-1185">Reference proteome</keyword>
<evidence type="ECO:0000313" key="3">
    <source>
        <dbReference type="Proteomes" id="UP000541444"/>
    </source>
</evidence>
<proteinExistence type="predicted"/>
<dbReference type="AlphaFoldDB" id="A0A7J7L1G6"/>
<feature type="transmembrane region" description="Helical" evidence="1">
    <location>
        <begin position="117"/>
        <end position="140"/>
    </location>
</feature>
<keyword evidence="1" id="KW-1133">Transmembrane helix</keyword>
<gene>
    <name evidence="2" type="ORF">GIB67_019301</name>
</gene>
<evidence type="ECO:0000313" key="2">
    <source>
        <dbReference type="EMBL" id="KAF6136418.1"/>
    </source>
</evidence>
<keyword evidence="1" id="KW-0472">Membrane</keyword>
<organism evidence="2 3">
    <name type="scientific">Kingdonia uniflora</name>
    <dbReference type="NCBI Taxonomy" id="39325"/>
    <lineage>
        <taxon>Eukaryota</taxon>
        <taxon>Viridiplantae</taxon>
        <taxon>Streptophyta</taxon>
        <taxon>Embryophyta</taxon>
        <taxon>Tracheophyta</taxon>
        <taxon>Spermatophyta</taxon>
        <taxon>Magnoliopsida</taxon>
        <taxon>Ranunculales</taxon>
        <taxon>Circaeasteraceae</taxon>
        <taxon>Kingdonia</taxon>
    </lineage>
</organism>
<keyword evidence="1" id="KW-0812">Transmembrane</keyword>
<comment type="caution">
    <text evidence="2">The sequence shown here is derived from an EMBL/GenBank/DDBJ whole genome shotgun (WGS) entry which is preliminary data.</text>
</comment>
<feature type="transmembrane region" description="Helical" evidence="1">
    <location>
        <begin position="91"/>
        <end position="111"/>
    </location>
</feature>